<dbReference type="InterPro" id="IPR009057">
    <property type="entry name" value="Homeodomain-like_sf"/>
</dbReference>
<dbReference type="InterPro" id="IPR001356">
    <property type="entry name" value="HD"/>
</dbReference>
<reference evidence="11 12" key="1">
    <citation type="submission" date="2020-08" db="EMBL/GenBank/DDBJ databases">
        <authorList>
            <person name="Hejnol A."/>
        </authorList>
    </citation>
    <scope>NUCLEOTIDE SEQUENCE [LARGE SCALE GENOMIC DNA]</scope>
</reference>
<keyword evidence="12" id="KW-1185">Reference proteome</keyword>
<dbReference type="PANTHER" id="PTHR46294">
    <property type="entry name" value="SEGMENTATION PROTEIN EVEN-SKIPPED"/>
    <property type="match status" value="1"/>
</dbReference>
<evidence type="ECO:0000256" key="5">
    <source>
        <dbReference type="ARBA" id="ARBA00023242"/>
    </source>
</evidence>
<feature type="domain" description="Homeobox" evidence="10">
    <location>
        <begin position="55"/>
        <end position="115"/>
    </location>
</feature>
<dbReference type="EMBL" id="CAJFCJ010000018">
    <property type="protein sequence ID" value="CAD5122657.1"/>
    <property type="molecule type" value="Genomic_DNA"/>
</dbReference>
<evidence type="ECO:0000256" key="2">
    <source>
        <dbReference type="ARBA" id="ARBA00022473"/>
    </source>
</evidence>
<proteinExistence type="inferred from homology"/>
<dbReference type="InterPro" id="IPR052002">
    <property type="entry name" value="Even-skipped_HD"/>
</dbReference>
<comment type="similarity">
    <text evidence="6">Belongs to the even-skipped homeobox family.</text>
</comment>
<feature type="DNA-binding region" description="Homeobox" evidence="7">
    <location>
        <begin position="57"/>
        <end position="116"/>
    </location>
</feature>
<dbReference type="AlphaFoldDB" id="A0A7I8W2C9"/>
<dbReference type="Gene3D" id="1.10.10.60">
    <property type="entry name" value="Homeodomain-like"/>
    <property type="match status" value="1"/>
</dbReference>
<dbReference type="SUPFAM" id="SSF46689">
    <property type="entry name" value="Homeodomain-like"/>
    <property type="match status" value="1"/>
</dbReference>
<dbReference type="CDD" id="cd00086">
    <property type="entry name" value="homeodomain"/>
    <property type="match status" value="1"/>
</dbReference>
<dbReference type="GO" id="GO:0005634">
    <property type="term" value="C:nucleus"/>
    <property type="evidence" value="ECO:0007669"/>
    <property type="project" value="UniProtKB-SubCell"/>
</dbReference>
<organism evidence="11 12">
    <name type="scientific">Dimorphilus gyrociliatus</name>
    <dbReference type="NCBI Taxonomy" id="2664684"/>
    <lineage>
        <taxon>Eukaryota</taxon>
        <taxon>Metazoa</taxon>
        <taxon>Spiralia</taxon>
        <taxon>Lophotrochozoa</taxon>
        <taxon>Annelida</taxon>
        <taxon>Polychaeta</taxon>
        <taxon>Polychaeta incertae sedis</taxon>
        <taxon>Dinophilidae</taxon>
        <taxon>Dimorphilus</taxon>
    </lineage>
</organism>
<name>A0A7I8W2C9_9ANNE</name>
<evidence type="ECO:0000313" key="12">
    <source>
        <dbReference type="Proteomes" id="UP000549394"/>
    </source>
</evidence>
<comment type="caution">
    <text evidence="11">The sequence shown here is derived from an EMBL/GenBank/DDBJ whole genome shotgun (WGS) entry which is preliminary data.</text>
</comment>
<evidence type="ECO:0000256" key="7">
    <source>
        <dbReference type="PROSITE-ProRule" id="PRU00108"/>
    </source>
</evidence>
<dbReference type="GO" id="GO:0000978">
    <property type="term" value="F:RNA polymerase II cis-regulatory region sequence-specific DNA binding"/>
    <property type="evidence" value="ECO:0007669"/>
    <property type="project" value="TreeGrafter"/>
</dbReference>
<dbReference type="OrthoDB" id="6159439at2759"/>
<keyword evidence="3 7" id="KW-0238">DNA-binding</keyword>
<feature type="region of interest" description="Disordered" evidence="9">
    <location>
        <begin position="30"/>
        <end position="50"/>
    </location>
</feature>
<comment type="subcellular location">
    <subcellularLocation>
        <location evidence="1 7 8">Nucleus</location>
    </subcellularLocation>
</comment>
<feature type="compositionally biased region" description="Low complexity" evidence="9">
    <location>
        <begin position="198"/>
        <end position="213"/>
    </location>
</feature>
<dbReference type="PRINTS" id="PR00024">
    <property type="entry name" value="HOMEOBOX"/>
</dbReference>
<feature type="compositionally biased region" description="Basic and acidic residues" evidence="9">
    <location>
        <begin position="30"/>
        <end position="42"/>
    </location>
</feature>
<gene>
    <name evidence="11" type="ORF">DGYR_LOCUS10443</name>
</gene>
<evidence type="ECO:0000256" key="6">
    <source>
        <dbReference type="ARBA" id="ARBA00038449"/>
    </source>
</evidence>
<evidence type="ECO:0000259" key="10">
    <source>
        <dbReference type="PROSITE" id="PS50071"/>
    </source>
</evidence>
<dbReference type="SMART" id="SM00389">
    <property type="entry name" value="HOX"/>
    <property type="match status" value="1"/>
</dbReference>
<evidence type="ECO:0000313" key="11">
    <source>
        <dbReference type="EMBL" id="CAD5122657.1"/>
    </source>
</evidence>
<evidence type="ECO:0000256" key="4">
    <source>
        <dbReference type="ARBA" id="ARBA00023155"/>
    </source>
</evidence>
<keyword evidence="2" id="KW-0217">Developmental protein</keyword>
<keyword evidence="5 7" id="KW-0539">Nucleus</keyword>
<dbReference type="Pfam" id="PF00046">
    <property type="entry name" value="Homeodomain"/>
    <property type="match status" value="1"/>
</dbReference>
<dbReference type="PROSITE" id="PS50071">
    <property type="entry name" value="HOMEOBOX_2"/>
    <property type="match status" value="1"/>
</dbReference>
<dbReference type="PROSITE" id="PS00027">
    <property type="entry name" value="HOMEOBOX_1"/>
    <property type="match status" value="1"/>
</dbReference>
<dbReference type="Proteomes" id="UP000549394">
    <property type="component" value="Unassembled WGS sequence"/>
</dbReference>
<evidence type="ECO:0000256" key="1">
    <source>
        <dbReference type="ARBA" id="ARBA00004123"/>
    </source>
</evidence>
<keyword evidence="4 7" id="KW-0371">Homeobox</keyword>
<dbReference type="InterPro" id="IPR017970">
    <property type="entry name" value="Homeobox_CS"/>
</dbReference>
<feature type="compositionally biased region" description="Basic and acidic residues" evidence="9">
    <location>
        <begin position="224"/>
        <end position="233"/>
    </location>
</feature>
<evidence type="ECO:0000256" key="3">
    <source>
        <dbReference type="ARBA" id="ARBA00023125"/>
    </source>
</evidence>
<dbReference type="InterPro" id="IPR020479">
    <property type="entry name" value="HD_metazoa"/>
</dbReference>
<protein>
    <submittedName>
        <fullName evidence="11">DgyrCDS11067</fullName>
    </submittedName>
</protein>
<dbReference type="PANTHER" id="PTHR46294:SF4">
    <property type="entry name" value="SEGMENTATION PROTEIN EVEN-SKIPPED"/>
    <property type="match status" value="1"/>
</dbReference>
<dbReference type="GO" id="GO:0000981">
    <property type="term" value="F:DNA-binding transcription factor activity, RNA polymerase II-specific"/>
    <property type="evidence" value="ECO:0007669"/>
    <property type="project" value="InterPro"/>
</dbReference>
<evidence type="ECO:0000256" key="8">
    <source>
        <dbReference type="RuleBase" id="RU000682"/>
    </source>
</evidence>
<feature type="region of interest" description="Disordered" evidence="9">
    <location>
        <begin position="195"/>
        <end position="233"/>
    </location>
</feature>
<accession>A0A7I8W2C9</accession>
<sequence length="233" mass="26306">MSTEVCDDVFINVTEDEGYEMKGCYKTGSVEEDHHEKAESDMKSLNSDDLNANNANVRRYRTAFSKEQLAELEAEFSRENYVSRPRRCELAARLRLPESTIKVWFQNRRMKDKRQRLALAWPYAALQHAASDPALAALVLNAALHSATAPHRHHPYFGASPACRYPPQLTSSLPSAPVVRHPHYPNSSDQVQYYGTNSAISVPTSSPSESSDSSIRRRTSLFRPFDEEKSTSK</sequence>
<evidence type="ECO:0000256" key="9">
    <source>
        <dbReference type="SAM" id="MobiDB-lite"/>
    </source>
</evidence>